<feature type="transmembrane region" description="Helical" evidence="7">
    <location>
        <begin position="94"/>
        <end position="127"/>
    </location>
</feature>
<reference evidence="9 10" key="1">
    <citation type="journal article" date="2015" name="Stand. Genomic Sci.">
        <title>Genomic Encyclopedia of Bacterial and Archaeal Type Strains, Phase III: the genomes of soil and plant-associated and newly described type strains.</title>
        <authorList>
            <person name="Whitman W.B."/>
            <person name="Woyke T."/>
            <person name="Klenk H.P."/>
            <person name="Zhou Y."/>
            <person name="Lilburn T.G."/>
            <person name="Beck B.J."/>
            <person name="De Vos P."/>
            <person name="Vandamme P."/>
            <person name="Eisen J.A."/>
            <person name="Garrity G."/>
            <person name="Hugenholtz P."/>
            <person name="Kyrpides N.C."/>
        </authorList>
    </citation>
    <scope>NUCLEOTIDE SEQUENCE [LARGE SCALE GENOMIC DNA]</scope>
    <source>
        <strain evidence="9 10">CV53</strain>
    </source>
</reference>
<evidence type="ECO:0000259" key="8">
    <source>
        <dbReference type="Pfam" id="PF06808"/>
    </source>
</evidence>
<dbReference type="GO" id="GO:0022857">
    <property type="term" value="F:transmembrane transporter activity"/>
    <property type="evidence" value="ECO:0007669"/>
    <property type="project" value="TreeGrafter"/>
</dbReference>
<dbReference type="PANTHER" id="PTHR33362:SF4">
    <property type="entry name" value="2,3-DIKETO-L-GULONATE TRAP TRANSPORTER LARGE PERMEASE PROTEIN YIAN"/>
    <property type="match status" value="1"/>
</dbReference>
<evidence type="ECO:0000256" key="6">
    <source>
        <dbReference type="ARBA" id="ARBA00023136"/>
    </source>
</evidence>
<evidence type="ECO:0000313" key="9">
    <source>
        <dbReference type="EMBL" id="TCN18413.1"/>
    </source>
</evidence>
<feature type="domain" description="TRAP C4-dicarboxylate transport system permease DctM subunit" evidence="8">
    <location>
        <begin position="8"/>
        <end position="415"/>
    </location>
</feature>
<feature type="transmembrane region" description="Helical" evidence="7">
    <location>
        <begin position="276"/>
        <end position="296"/>
    </location>
</feature>
<feature type="transmembrane region" description="Helical" evidence="7">
    <location>
        <begin position="395"/>
        <end position="422"/>
    </location>
</feature>
<keyword evidence="3" id="KW-0997">Cell inner membrane</keyword>
<feature type="transmembrane region" description="Helical" evidence="7">
    <location>
        <begin position="236"/>
        <end position="255"/>
    </location>
</feature>
<keyword evidence="10" id="KW-1185">Reference proteome</keyword>
<evidence type="ECO:0000256" key="5">
    <source>
        <dbReference type="ARBA" id="ARBA00022989"/>
    </source>
</evidence>
<dbReference type="PIRSF" id="PIRSF006066">
    <property type="entry name" value="HI0050"/>
    <property type="match status" value="1"/>
</dbReference>
<feature type="transmembrane region" description="Helical" evidence="7">
    <location>
        <begin position="27"/>
        <end position="47"/>
    </location>
</feature>
<sequence>MMILVFLFSLFLFLLIGAPVAISMLSSAIVMLAVLGLFDTGILGDYLVKGANNFSLMAIPFFILTGEIMNAGGVSRRIVDFASAFVGHIRGGLGYVVIMSGVIFAGLSGSAVADTAALGAILIPMMIAKGYNKNSSTGLVAATGIIGTIIPPSIPMILFGVVGGVSITQLFMAGIVPGILIALGLVIVWFFVSKKDNSQTMPKANGKQKWNAFKGAFWALLLPAIIIFGLRGGIFTPTEAGVVAAIYALIISFGYREIKWKQLSEVFVNTAKTTGIVMFVASTAVVSGYAITVAQIPRELVEFLSGLTTNPTILLLIIMFFLLIVGCVMDLTPAILIFTPVLLPVVTAVGIDPVYFGLLMVINLSIGLITPPVGTVLYIGCGISKISIIDISKGILPFLLVQMGILLLLVLFPEIVTIPLSWFTE</sequence>
<feature type="transmembrane region" description="Helical" evidence="7">
    <location>
        <begin position="54"/>
        <end position="74"/>
    </location>
</feature>
<proteinExistence type="predicted"/>
<dbReference type="AlphaFoldDB" id="A0A4R2AX79"/>
<feature type="transmembrane region" description="Helical" evidence="7">
    <location>
        <begin position="362"/>
        <end position="383"/>
    </location>
</feature>
<dbReference type="Proteomes" id="UP000295689">
    <property type="component" value="Unassembled WGS sequence"/>
</dbReference>
<keyword evidence="5 7" id="KW-1133">Transmembrane helix</keyword>
<feature type="transmembrane region" description="Helical" evidence="7">
    <location>
        <begin position="335"/>
        <end position="356"/>
    </location>
</feature>
<keyword evidence="2" id="KW-1003">Cell membrane</keyword>
<feature type="transmembrane region" description="Helical" evidence="7">
    <location>
        <begin position="139"/>
        <end position="164"/>
    </location>
</feature>
<comment type="caution">
    <text evidence="9">The sequence shown here is derived from an EMBL/GenBank/DDBJ whole genome shotgun (WGS) entry which is preliminary data.</text>
</comment>
<keyword evidence="4 7" id="KW-0812">Transmembrane</keyword>
<evidence type="ECO:0000256" key="1">
    <source>
        <dbReference type="ARBA" id="ARBA00004429"/>
    </source>
</evidence>
<comment type="subcellular location">
    <subcellularLocation>
        <location evidence="1">Cell inner membrane</location>
        <topology evidence="1">Multi-pass membrane protein</topology>
    </subcellularLocation>
</comment>
<dbReference type="InterPro" id="IPR010656">
    <property type="entry name" value="DctM"/>
</dbReference>
<feature type="transmembrane region" description="Helical" evidence="7">
    <location>
        <begin position="308"/>
        <end position="328"/>
    </location>
</feature>
<dbReference type="GO" id="GO:0005886">
    <property type="term" value="C:plasma membrane"/>
    <property type="evidence" value="ECO:0007669"/>
    <property type="project" value="UniProtKB-SubCell"/>
</dbReference>
<dbReference type="NCBIfam" id="TIGR00786">
    <property type="entry name" value="dctM"/>
    <property type="match status" value="1"/>
</dbReference>
<feature type="transmembrane region" description="Helical" evidence="7">
    <location>
        <begin position="170"/>
        <end position="192"/>
    </location>
</feature>
<organism evidence="9 10">
    <name type="scientific">Mesobacillus foraminis</name>
    <dbReference type="NCBI Taxonomy" id="279826"/>
    <lineage>
        <taxon>Bacteria</taxon>
        <taxon>Bacillati</taxon>
        <taxon>Bacillota</taxon>
        <taxon>Bacilli</taxon>
        <taxon>Bacillales</taxon>
        <taxon>Bacillaceae</taxon>
        <taxon>Mesobacillus</taxon>
    </lineage>
</organism>
<gene>
    <name evidence="9" type="ORF">EV146_12011</name>
</gene>
<keyword evidence="6 7" id="KW-0472">Membrane</keyword>
<dbReference type="EMBL" id="SLVV01000020">
    <property type="protein sequence ID" value="TCN18413.1"/>
    <property type="molecule type" value="Genomic_DNA"/>
</dbReference>
<evidence type="ECO:0000256" key="4">
    <source>
        <dbReference type="ARBA" id="ARBA00022692"/>
    </source>
</evidence>
<accession>A0A4R2AX79</accession>
<dbReference type="InterPro" id="IPR004681">
    <property type="entry name" value="TRAP_DctM"/>
</dbReference>
<evidence type="ECO:0000256" key="3">
    <source>
        <dbReference type="ARBA" id="ARBA00022519"/>
    </source>
</evidence>
<dbReference type="PANTHER" id="PTHR33362">
    <property type="entry name" value="SIALIC ACID TRAP TRANSPORTER PERMEASE PROTEIN SIAT-RELATED"/>
    <property type="match status" value="1"/>
</dbReference>
<dbReference type="Pfam" id="PF06808">
    <property type="entry name" value="DctM"/>
    <property type="match status" value="1"/>
</dbReference>
<protein>
    <submittedName>
        <fullName evidence="9">Tripartite ATP-independent transporter DctM subunit</fullName>
    </submittedName>
</protein>
<evidence type="ECO:0000256" key="2">
    <source>
        <dbReference type="ARBA" id="ARBA00022475"/>
    </source>
</evidence>
<evidence type="ECO:0000313" key="10">
    <source>
        <dbReference type="Proteomes" id="UP000295689"/>
    </source>
</evidence>
<feature type="transmembrane region" description="Helical" evidence="7">
    <location>
        <begin position="212"/>
        <end position="230"/>
    </location>
</feature>
<name>A0A4R2AX79_9BACI</name>
<dbReference type="RefSeq" id="WP_199232719.1">
    <property type="nucleotide sequence ID" value="NZ_JABUHM010000003.1"/>
</dbReference>
<evidence type="ECO:0000256" key="7">
    <source>
        <dbReference type="SAM" id="Phobius"/>
    </source>
</evidence>